<reference evidence="3 4" key="1">
    <citation type="submission" date="2015-09" db="EMBL/GenBank/DDBJ databases">
        <authorList>
            <consortium name="Swine Surveillance"/>
        </authorList>
    </citation>
    <scope>NUCLEOTIDE SEQUENCE [LARGE SCALE GENOMIC DNA]</scope>
    <source>
        <strain evidence="3 4">CECT 8399</strain>
    </source>
</reference>
<proteinExistence type="predicted"/>
<keyword evidence="1" id="KW-0812">Transmembrane</keyword>
<feature type="transmembrane region" description="Helical" evidence="1">
    <location>
        <begin position="12"/>
        <end position="31"/>
    </location>
</feature>
<accession>A0A0P1HD11</accession>
<feature type="transmembrane region" description="Helical" evidence="1">
    <location>
        <begin position="37"/>
        <end position="56"/>
    </location>
</feature>
<dbReference type="AlphaFoldDB" id="A0A0P1HD11"/>
<keyword evidence="1" id="KW-0472">Membrane</keyword>
<dbReference type="InterPro" id="IPR005530">
    <property type="entry name" value="SPW"/>
</dbReference>
<sequence length="123" mass="12975">MPLRFVTRTIHAYLDYPVAAALMGLPFLLGLGESNPLALWLSVATGIAAFVLTLLTDHHLGLIRVLPYKLHLAVDLIVGITFLAAPFLFGFAGLDTAFYLLNGAAVVAVISLSAPEEAEAASA</sequence>
<evidence type="ECO:0000313" key="4">
    <source>
        <dbReference type="Proteomes" id="UP000051326"/>
    </source>
</evidence>
<dbReference type="RefSeq" id="WP_058287437.1">
    <property type="nucleotide sequence ID" value="NZ_CYSR01000031.1"/>
</dbReference>
<protein>
    <recommendedName>
        <fullName evidence="2">SPW repeat-containing integral membrane domain-containing protein</fullName>
    </recommendedName>
</protein>
<name>A0A0P1HD11_9RHOB</name>
<dbReference type="Pfam" id="PF03779">
    <property type="entry name" value="SPW"/>
    <property type="match status" value="1"/>
</dbReference>
<dbReference type="Proteomes" id="UP000051326">
    <property type="component" value="Unassembled WGS sequence"/>
</dbReference>
<evidence type="ECO:0000313" key="3">
    <source>
        <dbReference type="EMBL" id="CUI01425.1"/>
    </source>
</evidence>
<evidence type="ECO:0000256" key="1">
    <source>
        <dbReference type="SAM" id="Phobius"/>
    </source>
</evidence>
<dbReference type="STRING" id="1396826.PHA8399_03567"/>
<feature type="transmembrane region" description="Helical" evidence="1">
    <location>
        <begin position="68"/>
        <end position="91"/>
    </location>
</feature>
<dbReference type="EMBL" id="CYSR01000031">
    <property type="protein sequence ID" value="CUI01425.1"/>
    <property type="molecule type" value="Genomic_DNA"/>
</dbReference>
<feature type="domain" description="SPW repeat-containing integral membrane" evidence="2">
    <location>
        <begin position="11"/>
        <end position="109"/>
    </location>
</feature>
<gene>
    <name evidence="3" type="ORF">PHA8399_03567</name>
</gene>
<organism evidence="3 4">
    <name type="scientific">Leisingera aquaemixtae</name>
    <dbReference type="NCBI Taxonomy" id="1396826"/>
    <lineage>
        <taxon>Bacteria</taxon>
        <taxon>Pseudomonadati</taxon>
        <taxon>Pseudomonadota</taxon>
        <taxon>Alphaproteobacteria</taxon>
        <taxon>Rhodobacterales</taxon>
        <taxon>Roseobacteraceae</taxon>
        <taxon>Leisingera</taxon>
    </lineage>
</organism>
<keyword evidence="1" id="KW-1133">Transmembrane helix</keyword>
<feature type="transmembrane region" description="Helical" evidence="1">
    <location>
        <begin position="97"/>
        <end position="114"/>
    </location>
</feature>
<evidence type="ECO:0000259" key="2">
    <source>
        <dbReference type="Pfam" id="PF03779"/>
    </source>
</evidence>